<organism evidence="1 2">
    <name type="scientific">Artaxa digramma nucleopolyhedrovirus</name>
    <dbReference type="NCBI Taxonomy" id="3070910"/>
    <lineage>
        <taxon>Viruses</taxon>
        <taxon>Viruses incertae sedis</taxon>
        <taxon>Naldaviricetes</taxon>
        <taxon>Lefavirales</taxon>
        <taxon>Baculoviridae</taxon>
        <taxon>Alphabaculovirus</taxon>
        <taxon>Alphabaculovirus ardigrammae</taxon>
    </lineage>
</organism>
<protein>
    <submittedName>
        <fullName evidence="1">Lef1</fullName>
    </submittedName>
</protein>
<evidence type="ECO:0000313" key="1">
    <source>
        <dbReference type="EMBL" id="QHB21793.1"/>
    </source>
</evidence>
<gene>
    <name evidence="1" type="primary">lef1</name>
    <name evidence="1" type="ORF">Eudi_ORF134</name>
</gene>
<keyword evidence="2" id="KW-1185">Reference proteome</keyword>
<dbReference type="CDD" id="cd00525">
    <property type="entry name" value="AE_Prim_S_like"/>
    <property type="match status" value="1"/>
</dbReference>
<dbReference type="SUPFAM" id="SSF56747">
    <property type="entry name" value="Prim-pol domain"/>
    <property type="match status" value="1"/>
</dbReference>
<evidence type="ECO:0000313" key="2">
    <source>
        <dbReference type="Proteomes" id="UP000830275"/>
    </source>
</evidence>
<dbReference type="Proteomes" id="UP000830275">
    <property type="component" value="Segment"/>
</dbReference>
<accession>A0AAE6R6K0</accession>
<name>A0AAE6R6K0_9ABAC</name>
<proteinExistence type="predicted"/>
<dbReference type="InterPro" id="IPR016658">
    <property type="entry name" value="DNA_primase_LEF1"/>
</dbReference>
<reference evidence="1 2" key="1">
    <citation type="journal article" date="2019" name="Viruses">
        <title>Genome Analysis of a Novel Clade II.b Alphabaculovirus Obtained from Artaxa digramma.</title>
        <authorList>
            <person name="Li J."/>
            <person name="Duan X."/>
            <person name="Wang Q."/>
            <person name="Zhang L."/>
            <person name="Deng F."/>
            <person name="Wang H."/>
            <person name="Hu Z."/>
            <person name="Wang M."/>
            <person name="Wang J."/>
        </authorList>
    </citation>
    <scope>NUCLEOTIDE SEQUENCE [LARGE SCALE GENOMIC DNA]</scope>
    <source>
        <strain evidence="1 2">424</strain>
    </source>
</reference>
<dbReference type="EMBL" id="MN233792">
    <property type="protein sequence ID" value="QHB21793.1"/>
    <property type="molecule type" value="Genomic_DNA"/>
</dbReference>
<sequence>MFKFSGENTNNKTEEFIVRYSECQAKQMWDAIAYNTCRQYVFFDGKQWLHCKTFFENFAHFYRFLCKNNVSDVHVKAVSDNGGREWVIDVDFKDKNSDTLKAKIAVAHKTFKHFYDDSVARIMHSGNRGIHVWLKIDRFRMNADKQLRNRVYKTFVKPKIIILKKIQPGSFMYSLRTALESEDIRAMLTKLHTNETCQQIDYDCRLKQLMNDYWPEVDAHVFCHLNQIRAPFSFNSKGKQFSRQLC</sequence>
<dbReference type="PIRSF" id="PIRSF016433">
    <property type="entry name" value="Viral_DNA_prim"/>
    <property type="match status" value="1"/>
</dbReference>